<name>A0A8T5UVW9_9EURY</name>
<protein>
    <submittedName>
        <fullName evidence="2">Thymidylate synthase</fullName>
    </submittedName>
</protein>
<evidence type="ECO:0000259" key="1">
    <source>
        <dbReference type="PROSITE" id="PS51379"/>
    </source>
</evidence>
<dbReference type="InterPro" id="IPR003745">
    <property type="entry name" value="DUF166"/>
</dbReference>
<proteinExistence type="predicted"/>
<reference evidence="3" key="1">
    <citation type="journal article" date="2022" name="Microbiol. Resour. Announc.">
        <title>Draft Genome Sequence of a Methanogenic Archaeon from West Spitsbergen Permafrost.</title>
        <authorList>
            <person name="Trubitsyn V."/>
            <person name="Rivkina E."/>
            <person name="Shcherbakova V."/>
        </authorList>
    </citation>
    <scope>NUCLEOTIDE SEQUENCE [LARGE SCALE GENOMIC DNA]</scope>
    <source>
        <strain evidence="3">VT</strain>
    </source>
</reference>
<dbReference type="InterPro" id="IPR017900">
    <property type="entry name" value="4Fe4S_Fe_S_CS"/>
</dbReference>
<dbReference type="Pfam" id="PF02593">
    <property type="entry name" value="DUF166"/>
    <property type="match status" value="1"/>
</dbReference>
<dbReference type="SUPFAM" id="SSF54862">
    <property type="entry name" value="4Fe-4S ferredoxins"/>
    <property type="match status" value="1"/>
</dbReference>
<feature type="domain" description="4Fe-4S ferredoxin-type" evidence="1">
    <location>
        <begin position="266"/>
        <end position="295"/>
    </location>
</feature>
<dbReference type="PROSITE" id="PS00198">
    <property type="entry name" value="4FE4S_FER_1"/>
    <property type="match status" value="1"/>
</dbReference>
<dbReference type="PROSITE" id="PS51379">
    <property type="entry name" value="4FE4S_FER_2"/>
    <property type="match status" value="1"/>
</dbReference>
<dbReference type="InterPro" id="IPR013283">
    <property type="entry name" value="RLI1"/>
</dbReference>
<dbReference type="AlphaFoldDB" id="A0A8T5UVW9"/>
<dbReference type="Gene3D" id="3.30.70.20">
    <property type="match status" value="1"/>
</dbReference>
<gene>
    <name evidence="2" type="ORF">K8N75_10140</name>
</gene>
<dbReference type="PRINTS" id="PR01868">
    <property type="entry name" value="ABCEFAMILY"/>
</dbReference>
<evidence type="ECO:0000313" key="3">
    <source>
        <dbReference type="Proteomes" id="UP000825933"/>
    </source>
</evidence>
<dbReference type="InterPro" id="IPR017896">
    <property type="entry name" value="4Fe4S_Fe-S-bd"/>
</dbReference>
<dbReference type="Proteomes" id="UP000825933">
    <property type="component" value="Unassembled WGS sequence"/>
</dbReference>
<accession>A0A8T5UVW9</accession>
<evidence type="ECO:0000313" key="2">
    <source>
        <dbReference type="EMBL" id="MBZ2166397.1"/>
    </source>
</evidence>
<dbReference type="EMBL" id="JAIOUQ010000012">
    <property type="protein sequence ID" value="MBZ2166397.1"/>
    <property type="molecule type" value="Genomic_DNA"/>
</dbReference>
<dbReference type="GO" id="GO:0016491">
    <property type="term" value="F:oxidoreductase activity"/>
    <property type="evidence" value="ECO:0007669"/>
    <property type="project" value="UniProtKB-ARBA"/>
</dbReference>
<sequence>MNIKIFILSSGDYGSRIINNIANRGFASSIVGLHEFSEDLPEFIDDFNNYIPKDLPECDLILSLGLKGDINMILTEIASKTGAKSAIVEIHDPAQLPIGLQREIEASSNGLKIVFAKPLCSLQPVGDKIIDEFAKYFGKPEIEIDGERFVKKINVIRGAPCGSTWYVAEKLEGIPLEDAELESGNKIHNYPCIASMATDSIVGDTILHLAGYKIKEAVKESLGFATRSAVVDESSCRGGEDCEHLCIDICPNVKIGGNTITVNDNGKAVINSASCGCCEICIRECPYGAIEIIEEKIDL</sequence>
<keyword evidence="3" id="KW-1185">Reference proteome</keyword>
<comment type="caution">
    <text evidence="2">The sequence shown here is derived from an EMBL/GenBank/DDBJ whole genome shotgun (WGS) entry which is preliminary data.</text>
</comment>
<organism evidence="2 3">
    <name type="scientific">Methanobacterium spitsbergense</name>
    <dbReference type="NCBI Taxonomy" id="2874285"/>
    <lineage>
        <taxon>Archaea</taxon>
        <taxon>Methanobacteriati</taxon>
        <taxon>Methanobacteriota</taxon>
        <taxon>Methanomada group</taxon>
        <taxon>Methanobacteria</taxon>
        <taxon>Methanobacteriales</taxon>
        <taxon>Methanobacteriaceae</taxon>
        <taxon>Methanobacterium</taxon>
    </lineage>
</organism>
<dbReference type="RefSeq" id="WP_223791948.1">
    <property type="nucleotide sequence ID" value="NZ_JAIOUQ010000012.1"/>
</dbReference>